<organism evidence="7 8">
    <name type="scientific">Leptospira idonii</name>
    <dbReference type="NCBI Taxonomy" id="1193500"/>
    <lineage>
        <taxon>Bacteria</taxon>
        <taxon>Pseudomonadati</taxon>
        <taxon>Spirochaetota</taxon>
        <taxon>Spirochaetia</taxon>
        <taxon>Leptospirales</taxon>
        <taxon>Leptospiraceae</taxon>
        <taxon>Leptospira</taxon>
    </lineage>
</organism>
<sequence length="125" mass="14921">MSRIKGKGNRTTEIALIELFKKHKITGWRRNQKILGKPDFVFPKQKIIIFADGCFWHGHNCRNTISKTNKAFWERKISDNKHRDRKQTSRLRRMGWSVYRIWECQIRKGKIPKNLLNSIKANSLQ</sequence>
<gene>
    <name evidence="7" type="ORF">EHS15_10515</name>
</gene>
<keyword evidence="4" id="KW-0378">Hydrolase</keyword>
<comment type="similarity">
    <text evidence="6">Belongs to the Vsr family.</text>
</comment>
<evidence type="ECO:0000256" key="5">
    <source>
        <dbReference type="ARBA" id="ARBA00023204"/>
    </source>
</evidence>
<dbReference type="GO" id="GO:0004519">
    <property type="term" value="F:endonuclease activity"/>
    <property type="evidence" value="ECO:0007669"/>
    <property type="project" value="UniProtKB-KW"/>
</dbReference>
<dbReference type="GO" id="GO:0006298">
    <property type="term" value="P:mismatch repair"/>
    <property type="evidence" value="ECO:0007669"/>
    <property type="project" value="InterPro"/>
</dbReference>
<comment type="caution">
    <text evidence="7">The sequence shown here is derived from an EMBL/GenBank/DDBJ whole genome shotgun (WGS) entry which is preliminary data.</text>
</comment>
<proteinExistence type="inferred from homology"/>
<dbReference type="Gene3D" id="3.40.960.10">
    <property type="entry name" value="VSR Endonuclease"/>
    <property type="match status" value="1"/>
</dbReference>
<name>A0A4R9M014_9LEPT</name>
<accession>A0A4R9M014</accession>
<reference evidence="7" key="1">
    <citation type="journal article" date="2019" name="PLoS Negl. Trop. Dis.">
        <title>Revisiting the worldwide diversity of Leptospira species in the environment.</title>
        <authorList>
            <person name="Vincent A.T."/>
            <person name="Schiettekatte O."/>
            <person name="Bourhy P."/>
            <person name="Veyrier F.J."/>
            <person name="Picardeau M."/>
        </authorList>
    </citation>
    <scope>NUCLEOTIDE SEQUENCE [LARGE SCALE GENOMIC DNA]</scope>
    <source>
        <strain evidence="7">201300427</strain>
    </source>
</reference>
<keyword evidence="5" id="KW-0234">DNA repair</keyword>
<keyword evidence="8" id="KW-1185">Reference proteome</keyword>
<keyword evidence="1" id="KW-0540">Nuclease</keyword>
<keyword evidence="3" id="KW-0227">DNA damage</keyword>
<keyword evidence="2 7" id="KW-0255">Endonuclease</keyword>
<dbReference type="AlphaFoldDB" id="A0A4R9M014"/>
<evidence type="ECO:0000313" key="7">
    <source>
        <dbReference type="EMBL" id="TGN19105.1"/>
    </source>
</evidence>
<evidence type="ECO:0000256" key="2">
    <source>
        <dbReference type="ARBA" id="ARBA00022759"/>
    </source>
</evidence>
<dbReference type="Pfam" id="PF03852">
    <property type="entry name" value="Vsr"/>
    <property type="match status" value="1"/>
</dbReference>
<dbReference type="Proteomes" id="UP000298058">
    <property type="component" value="Unassembled WGS sequence"/>
</dbReference>
<evidence type="ECO:0000256" key="1">
    <source>
        <dbReference type="ARBA" id="ARBA00022722"/>
    </source>
</evidence>
<dbReference type="EMBL" id="RQHW01000037">
    <property type="protein sequence ID" value="TGN19105.1"/>
    <property type="molecule type" value="Genomic_DNA"/>
</dbReference>
<dbReference type="SUPFAM" id="SSF52980">
    <property type="entry name" value="Restriction endonuclease-like"/>
    <property type="match status" value="1"/>
</dbReference>
<dbReference type="GO" id="GO:0016787">
    <property type="term" value="F:hydrolase activity"/>
    <property type="evidence" value="ECO:0007669"/>
    <property type="project" value="UniProtKB-KW"/>
</dbReference>
<evidence type="ECO:0000313" key="8">
    <source>
        <dbReference type="Proteomes" id="UP000298058"/>
    </source>
</evidence>
<dbReference type="CDD" id="cd00221">
    <property type="entry name" value="Vsr"/>
    <property type="match status" value="1"/>
</dbReference>
<protein>
    <submittedName>
        <fullName evidence="7">Very short patch repair endonuclease</fullName>
    </submittedName>
</protein>
<dbReference type="OrthoDB" id="9801520at2"/>
<dbReference type="InterPro" id="IPR011335">
    <property type="entry name" value="Restrct_endonuc-II-like"/>
</dbReference>
<evidence type="ECO:0000256" key="3">
    <source>
        <dbReference type="ARBA" id="ARBA00022763"/>
    </source>
</evidence>
<dbReference type="InterPro" id="IPR004603">
    <property type="entry name" value="DNA_mismatch_endonuc_vsr"/>
</dbReference>
<evidence type="ECO:0000256" key="4">
    <source>
        <dbReference type="ARBA" id="ARBA00022801"/>
    </source>
</evidence>
<evidence type="ECO:0000256" key="6">
    <source>
        <dbReference type="ARBA" id="ARBA00029466"/>
    </source>
</evidence>